<proteinExistence type="predicted"/>
<organism evidence="1 2">
    <name type="scientific">Kouleothrix aurantiaca</name>
    <dbReference type="NCBI Taxonomy" id="186479"/>
    <lineage>
        <taxon>Bacteria</taxon>
        <taxon>Bacillati</taxon>
        <taxon>Chloroflexota</taxon>
        <taxon>Chloroflexia</taxon>
        <taxon>Chloroflexales</taxon>
        <taxon>Roseiflexineae</taxon>
        <taxon>Roseiflexaceae</taxon>
        <taxon>Kouleothrix</taxon>
    </lineage>
</organism>
<keyword evidence="2" id="KW-1185">Reference proteome</keyword>
<gene>
    <name evidence="1" type="ORF">SE17_03055</name>
</gene>
<dbReference type="PANTHER" id="PTHR43434">
    <property type="entry name" value="PHOSPHOGLYCOLATE PHOSPHATASE"/>
    <property type="match status" value="1"/>
</dbReference>
<evidence type="ECO:0000313" key="1">
    <source>
        <dbReference type="EMBL" id="KPV54549.1"/>
    </source>
</evidence>
<dbReference type="SFLD" id="SFLDS00003">
    <property type="entry name" value="Haloacid_Dehalogenase"/>
    <property type="match status" value="1"/>
</dbReference>
<comment type="caution">
    <text evidence="1">The sequence shown here is derived from an EMBL/GenBank/DDBJ whole genome shotgun (WGS) entry which is preliminary data.</text>
</comment>
<dbReference type="InterPro" id="IPR023198">
    <property type="entry name" value="PGP-like_dom2"/>
</dbReference>
<dbReference type="GO" id="GO:0008967">
    <property type="term" value="F:phosphoglycolate phosphatase activity"/>
    <property type="evidence" value="ECO:0007669"/>
    <property type="project" value="TreeGrafter"/>
</dbReference>
<dbReference type="AlphaFoldDB" id="A0A0N8PT51"/>
<accession>A0A0N8PT51</accession>
<reference evidence="1 2" key="1">
    <citation type="submission" date="2015-09" db="EMBL/GenBank/DDBJ databases">
        <title>Draft genome sequence of Kouleothrix aurantiaca JCM 19913.</title>
        <authorList>
            <person name="Hemp J."/>
        </authorList>
    </citation>
    <scope>NUCLEOTIDE SEQUENCE [LARGE SCALE GENOMIC DNA]</scope>
    <source>
        <strain evidence="1 2">COM-B</strain>
    </source>
</reference>
<name>A0A0N8PT51_9CHLR</name>
<sequence length="184" mass="19177">MAQFDIPPTIQVIIFDKDGTLIDFEAMWGDWIVTLARQLEWAAGMPVTAPFFAAVGFDAATGAIAPGGPLAVSTMDGIRALAGEVLRAAGASQETAAQALQRGWYIPDPVALAQPLADLPALFGALRERGLRIAIATTDDRPPTEATLHALGLAHLVDGIACGDDGHPIKPAPDAIVKLCAQFG</sequence>
<dbReference type="CDD" id="cd01427">
    <property type="entry name" value="HAD_like"/>
    <property type="match status" value="1"/>
</dbReference>
<protein>
    <recommendedName>
        <fullName evidence="3">Haloacid dehalogenase</fullName>
    </recommendedName>
</protein>
<dbReference type="InterPro" id="IPR023214">
    <property type="entry name" value="HAD_sf"/>
</dbReference>
<feature type="non-terminal residue" evidence="1">
    <location>
        <position position="184"/>
    </location>
</feature>
<evidence type="ECO:0008006" key="3">
    <source>
        <dbReference type="Google" id="ProtNLM"/>
    </source>
</evidence>
<dbReference type="InterPro" id="IPR036412">
    <property type="entry name" value="HAD-like_sf"/>
</dbReference>
<dbReference type="Proteomes" id="UP000050509">
    <property type="component" value="Unassembled WGS sequence"/>
</dbReference>
<dbReference type="GO" id="GO:0006281">
    <property type="term" value="P:DNA repair"/>
    <property type="evidence" value="ECO:0007669"/>
    <property type="project" value="TreeGrafter"/>
</dbReference>
<dbReference type="Gene3D" id="1.10.150.240">
    <property type="entry name" value="Putative phosphatase, domain 2"/>
    <property type="match status" value="1"/>
</dbReference>
<dbReference type="InterPro" id="IPR050155">
    <property type="entry name" value="HAD-like_hydrolase_sf"/>
</dbReference>
<dbReference type="PANTHER" id="PTHR43434:SF22">
    <property type="entry name" value="PHOSPHOGLYCOLATE PHOSPHATASE"/>
    <property type="match status" value="1"/>
</dbReference>
<evidence type="ECO:0000313" key="2">
    <source>
        <dbReference type="Proteomes" id="UP000050509"/>
    </source>
</evidence>
<dbReference type="Gene3D" id="3.40.50.1000">
    <property type="entry name" value="HAD superfamily/HAD-like"/>
    <property type="match status" value="1"/>
</dbReference>
<dbReference type="EMBL" id="LJCR01000040">
    <property type="protein sequence ID" value="KPV54549.1"/>
    <property type="molecule type" value="Genomic_DNA"/>
</dbReference>
<dbReference type="SFLD" id="SFLDG01129">
    <property type="entry name" value="C1.5:_HAD__Beta-PGM__Phosphata"/>
    <property type="match status" value="1"/>
</dbReference>
<dbReference type="SUPFAM" id="SSF56784">
    <property type="entry name" value="HAD-like"/>
    <property type="match status" value="1"/>
</dbReference>
<dbReference type="Pfam" id="PF00702">
    <property type="entry name" value="Hydrolase"/>
    <property type="match status" value="1"/>
</dbReference>